<name>A0AA35PSX0_9SAUR</name>
<dbReference type="EMBL" id="OX395141">
    <property type="protein sequence ID" value="CAI5795652.1"/>
    <property type="molecule type" value="Genomic_DNA"/>
</dbReference>
<accession>A0AA35PSX0</accession>
<evidence type="ECO:0000313" key="1">
    <source>
        <dbReference type="EMBL" id="CAI5795652.1"/>
    </source>
</evidence>
<proteinExistence type="predicted"/>
<organism evidence="1 2">
    <name type="scientific">Podarcis lilfordi</name>
    <name type="common">Lilford's wall lizard</name>
    <dbReference type="NCBI Taxonomy" id="74358"/>
    <lineage>
        <taxon>Eukaryota</taxon>
        <taxon>Metazoa</taxon>
        <taxon>Chordata</taxon>
        <taxon>Craniata</taxon>
        <taxon>Vertebrata</taxon>
        <taxon>Euteleostomi</taxon>
        <taxon>Lepidosauria</taxon>
        <taxon>Squamata</taxon>
        <taxon>Bifurcata</taxon>
        <taxon>Unidentata</taxon>
        <taxon>Episquamata</taxon>
        <taxon>Laterata</taxon>
        <taxon>Lacertibaenia</taxon>
        <taxon>Lacertidae</taxon>
        <taxon>Podarcis</taxon>
    </lineage>
</organism>
<dbReference type="Proteomes" id="UP001178461">
    <property type="component" value="Chromosome 15"/>
</dbReference>
<protein>
    <submittedName>
        <fullName evidence="1">Uncharacterized protein</fullName>
    </submittedName>
</protein>
<gene>
    <name evidence="1" type="ORF">PODLI_1B033469</name>
</gene>
<evidence type="ECO:0000313" key="2">
    <source>
        <dbReference type="Proteomes" id="UP001178461"/>
    </source>
</evidence>
<keyword evidence="2" id="KW-1185">Reference proteome</keyword>
<reference evidence="1" key="1">
    <citation type="submission" date="2022-12" db="EMBL/GenBank/DDBJ databases">
        <authorList>
            <person name="Alioto T."/>
            <person name="Alioto T."/>
            <person name="Gomez Garrido J."/>
        </authorList>
    </citation>
    <scope>NUCLEOTIDE SEQUENCE</scope>
</reference>
<dbReference type="AlphaFoldDB" id="A0AA35PSX0"/>
<sequence>MGQLPDLLLSSQIHCHVYARVDRESNTESHFPDGLCSQSVSLQLKKGSLFLLETVLSSGSCAHVTSQVQQVGDKHLTQQIQQSEGVSFCLSLSLSLLSYWSLSA</sequence>